<evidence type="ECO:0000256" key="3">
    <source>
        <dbReference type="ARBA" id="ARBA00022989"/>
    </source>
</evidence>
<feature type="region of interest" description="Disordered" evidence="5">
    <location>
        <begin position="1"/>
        <end position="21"/>
    </location>
</feature>
<feature type="non-terminal residue" evidence="7">
    <location>
        <position position="135"/>
    </location>
</feature>
<sequence length="135" mass="14222">MEQPETSGPGGPPPLGTSTRSDPTVRRAAFVYGAIAVVSIPLAVYSFGLNGSGFLSNLPTATVDLSFSFTRMLIAYCLSLGFALAYGYYASTHRTGERVMIPVLDILQSVPILGFFPVAIVFFVALTPGSPVGEN</sequence>
<evidence type="ECO:0000256" key="1">
    <source>
        <dbReference type="ARBA" id="ARBA00004141"/>
    </source>
</evidence>
<dbReference type="AlphaFoldDB" id="T1D736"/>
<reference evidence="7" key="1">
    <citation type="submission" date="2013-08" db="EMBL/GenBank/DDBJ databases">
        <authorList>
            <person name="Mendez C."/>
            <person name="Richter M."/>
            <person name="Ferrer M."/>
            <person name="Sanchez J."/>
        </authorList>
    </citation>
    <scope>NUCLEOTIDE SEQUENCE</scope>
</reference>
<feature type="transmembrane region" description="Helical" evidence="6">
    <location>
        <begin position="69"/>
        <end position="89"/>
    </location>
</feature>
<feature type="transmembrane region" description="Helical" evidence="6">
    <location>
        <begin position="101"/>
        <end position="126"/>
    </location>
</feature>
<organism evidence="7">
    <name type="scientific">mine drainage metagenome</name>
    <dbReference type="NCBI Taxonomy" id="410659"/>
    <lineage>
        <taxon>unclassified sequences</taxon>
        <taxon>metagenomes</taxon>
        <taxon>ecological metagenomes</taxon>
    </lineage>
</organism>
<dbReference type="PANTHER" id="PTHR42744">
    <property type="entry name" value="BINDING-PROTEIN-DEPENDENT TRANSPORT SYSTEMS INNER MEMBRANE COMPONENT"/>
    <property type="match status" value="1"/>
</dbReference>
<feature type="transmembrane region" description="Helical" evidence="6">
    <location>
        <begin position="29"/>
        <end position="49"/>
    </location>
</feature>
<protein>
    <submittedName>
        <fullName evidence="7">Binding-protein-dependent transport system inner membrane component</fullName>
    </submittedName>
</protein>
<evidence type="ECO:0000256" key="5">
    <source>
        <dbReference type="SAM" id="MobiDB-lite"/>
    </source>
</evidence>
<dbReference type="InterPro" id="IPR035906">
    <property type="entry name" value="MetI-like_sf"/>
</dbReference>
<evidence type="ECO:0000256" key="2">
    <source>
        <dbReference type="ARBA" id="ARBA00022692"/>
    </source>
</evidence>
<keyword evidence="4 6" id="KW-0472">Membrane</keyword>
<proteinExistence type="predicted"/>
<dbReference type="EMBL" id="AUZY01000828">
    <property type="protein sequence ID" value="EQD77269.1"/>
    <property type="molecule type" value="Genomic_DNA"/>
</dbReference>
<dbReference type="GO" id="GO:0016020">
    <property type="term" value="C:membrane"/>
    <property type="evidence" value="ECO:0007669"/>
    <property type="project" value="UniProtKB-SubCell"/>
</dbReference>
<evidence type="ECO:0000313" key="7">
    <source>
        <dbReference type="EMBL" id="EQD77269.1"/>
    </source>
</evidence>
<keyword evidence="3 6" id="KW-1133">Transmembrane helix</keyword>
<evidence type="ECO:0000256" key="6">
    <source>
        <dbReference type="SAM" id="Phobius"/>
    </source>
</evidence>
<name>T1D736_9ZZZZ</name>
<accession>T1D736</accession>
<keyword evidence="2 6" id="KW-0812">Transmembrane</keyword>
<dbReference type="SUPFAM" id="SSF161098">
    <property type="entry name" value="MetI-like"/>
    <property type="match status" value="1"/>
</dbReference>
<reference evidence="7" key="2">
    <citation type="journal article" date="2014" name="ISME J.">
        <title>Microbial stratification in low pH oxic and suboxic macroscopic growths along an acid mine drainage.</title>
        <authorList>
            <person name="Mendez-Garcia C."/>
            <person name="Mesa V."/>
            <person name="Sprenger R.R."/>
            <person name="Richter M."/>
            <person name="Diez M.S."/>
            <person name="Solano J."/>
            <person name="Bargiela R."/>
            <person name="Golyshina O.V."/>
            <person name="Manteca A."/>
            <person name="Ramos J.L."/>
            <person name="Gallego J.R."/>
            <person name="Llorente I."/>
            <person name="Martins Dos Santos V.A."/>
            <person name="Jensen O.N."/>
            <person name="Pelaez A.I."/>
            <person name="Sanchez J."/>
            <person name="Ferrer M."/>
        </authorList>
    </citation>
    <scope>NUCLEOTIDE SEQUENCE</scope>
</reference>
<gene>
    <name evidence="7" type="ORF">B1B_01158</name>
</gene>
<dbReference type="PANTHER" id="PTHR42744:SF1">
    <property type="entry name" value="BINDING-PROTEIN-DEPENDENT TRANSPORT SYSTEMS INNER MEMBRANE COMPONENT"/>
    <property type="match status" value="1"/>
</dbReference>
<evidence type="ECO:0000256" key="4">
    <source>
        <dbReference type="ARBA" id="ARBA00023136"/>
    </source>
</evidence>
<comment type="subcellular location">
    <subcellularLocation>
        <location evidence="1">Membrane</location>
        <topology evidence="1">Multi-pass membrane protein</topology>
    </subcellularLocation>
</comment>
<comment type="caution">
    <text evidence="7">The sequence shown here is derived from an EMBL/GenBank/DDBJ whole genome shotgun (WGS) entry which is preliminary data.</text>
</comment>